<evidence type="ECO:0000256" key="4">
    <source>
        <dbReference type="ARBA" id="ARBA00023054"/>
    </source>
</evidence>
<evidence type="ECO:0000256" key="3">
    <source>
        <dbReference type="ARBA" id="ARBA00022490"/>
    </source>
</evidence>
<dbReference type="SUPFAM" id="SSF52047">
    <property type="entry name" value="RNI-like"/>
    <property type="match status" value="1"/>
</dbReference>
<evidence type="ECO:0000313" key="10">
    <source>
        <dbReference type="Proteomes" id="UP000261500"/>
    </source>
</evidence>
<dbReference type="GO" id="GO:0006936">
    <property type="term" value="P:muscle contraction"/>
    <property type="evidence" value="ECO:0007669"/>
    <property type="project" value="TreeGrafter"/>
</dbReference>
<reference evidence="9" key="2">
    <citation type="submission" date="2025-09" db="UniProtKB">
        <authorList>
            <consortium name="Ensembl"/>
        </authorList>
    </citation>
    <scope>IDENTIFICATION</scope>
</reference>
<dbReference type="AlphaFoldDB" id="A0A3B3VF95"/>
<keyword evidence="3" id="KW-0963">Cytoplasm</keyword>
<dbReference type="GO" id="GO:0007015">
    <property type="term" value="P:actin filament organization"/>
    <property type="evidence" value="ECO:0007669"/>
    <property type="project" value="TreeGrafter"/>
</dbReference>
<feature type="region of interest" description="Disordered" evidence="8">
    <location>
        <begin position="40"/>
        <end position="61"/>
    </location>
</feature>
<feature type="compositionally biased region" description="Basic and acidic residues" evidence="8">
    <location>
        <begin position="415"/>
        <end position="432"/>
    </location>
</feature>
<dbReference type="InterPro" id="IPR004934">
    <property type="entry name" value="TMOD"/>
</dbReference>
<dbReference type="GO" id="GO:0030239">
    <property type="term" value="P:myofibril assembly"/>
    <property type="evidence" value="ECO:0007669"/>
    <property type="project" value="TreeGrafter"/>
</dbReference>
<reference evidence="9" key="1">
    <citation type="submission" date="2025-08" db="UniProtKB">
        <authorList>
            <consortium name="Ensembl"/>
        </authorList>
    </citation>
    <scope>IDENTIFICATION</scope>
</reference>
<comment type="subcellular location">
    <subcellularLocation>
        <location evidence="1">Cytoplasm</location>
        <location evidence="1">Cytoskeleton</location>
    </subcellularLocation>
    <subcellularLocation>
        <location evidence="6">Cytoplasm</location>
        <location evidence="6">Myofibril</location>
        <location evidence="6">Sarcomere</location>
        <location evidence="6">M line</location>
    </subcellularLocation>
</comment>
<dbReference type="PANTHER" id="PTHR10901:SF3">
    <property type="entry name" value="LEIOMODIN-3"/>
    <property type="match status" value="1"/>
</dbReference>
<keyword evidence="10" id="KW-1185">Reference proteome</keyword>
<dbReference type="GeneTree" id="ENSGT00940000159731"/>
<dbReference type="STRING" id="48699.ENSPLAP00000023637"/>
<evidence type="ECO:0000313" key="9">
    <source>
        <dbReference type="Ensembl" id="ENSPLAP00000023637.1"/>
    </source>
</evidence>
<dbReference type="GO" id="GO:0005523">
    <property type="term" value="F:tropomyosin binding"/>
    <property type="evidence" value="ECO:0007669"/>
    <property type="project" value="InterPro"/>
</dbReference>
<organism evidence="9 10">
    <name type="scientific">Poecilia latipinna</name>
    <name type="common">sailfin molly</name>
    <dbReference type="NCBI Taxonomy" id="48699"/>
    <lineage>
        <taxon>Eukaryota</taxon>
        <taxon>Metazoa</taxon>
        <taxon>Chordata</taxon>
        <taxon>Craniata</taxon>
        <taxon>Vertebrata</taxon>
        <taxon>Euteleostomi</taxon>
        <taxon>Actinopterygii</taxon>
        <taxon>Neopterygii</taxon>
        <taxon>Teleostei</taxon>
        <taxon>Neoteleostei</taxon>
        <taxon>Acanthomorphata</taxon>
        <taxon>Ovalentaria</taxon>
        <taxon>Atherinomorphae</taxon>
        <taxon>Cyprinodontiformes</taxon>
        <taxon>Poeciliidae</taxon>
        <taxon>Poeciliinae</taxon>
        <taxon>Poecilia</taxon>
    </lineage>
</organism>
<dbReference type="FunFam" id="3.80.10.10:FF:000078">
    <property type="entry name" value="Leiomodin 3"/>
    <property type="match status" value="1"/>
</dbReference>
<feature type="region of interest" description="Disordered" evidence="8">
    <location>
        <begin position="364"/>
        <end position="450"/>
    </location>
</feature>
<sequence length="507" mass="58614">MIPSLYQSEEEIDEDAILAMLSPEELKELQSEMDVIIAPDENVPVGQRQKDQTEKPPTGSFDHRSLVDYLYWEKESKRMLEEERVPATLLPSEVRRLQTLREEIIEEIIEEDEEEVEKDKATDVNNETTEKVALNLKPENTEKDVDPPRNETNLESTLDKIRNNNPSITEVNLNNIENIPKEMLVDYVNALKKNKHVKTFSIANTGADENTAFSLANMLRENRSIATLNIESNFITGKGIVAIIRCLQFNETLTELRFHNQRHMLGHHAEMEISRLLKANNTLLKIGYHFELPGPRMVVTNILTRNLDRQRQLRKEEQRQQQVKEQREMMQMYENSLNLPPGLLQMLGYIPPLELLQQHGLVPPMQEQSSIAQTQHQSKQPEPKKSLKRNSIPKQPSAEPSNPLKDIQLKRTPKKRDPFLDLDPREDRRSEKPSFQLRKTPKVKDRGDREMAEEKANLNDVIKTLKPVPRRRVPPKVDLTPRDQLLSEIKQSNVAYLKSVSTQGILL</sequence>
<protein>
    <recommendedName>
        <fullName evidence="7">Leiomodin-3</fullName>
    </recommendedName>
</protein>
<evidence type="ECO:0000256" key="6">
    <source>
        <dbReference type="ARBA" id="ARBA00037833"/>
    </source>
</evidence>
<keyword evidence="5" id="KW-0206">Cytoskeleton</keyword>
<evidence type="ECO:0000256" key="5">
    <source>
        <dbReference type="ARBA" id="ARBA00023212"/>
    </source>
</evidence>
<dbReference type="PANTHER" id="PTHR10901">
    <property type="entry name" value="TROPOMODULIN"/>
    <property type="match status" value="1"/>
</dbReference>
<dbReference type="Proteomes" id="UP000261500">
    <property type="component" value="Unplaced"/>
</dbReference>
<name>A0A3B3VF95_9TELE</name>
<dbReference type="Pfam" id="PF03250">
    <property type="entry name" value="Tropomodulin"/>
    <property type="match status" value="1"/>
</dbReference>
<evidence type="ECO:0000256" key="2">
    <source>
        <dbReference type="ARBA" id="ARBA00009345"/>
    </source>
</evidence>
<dbReference type="Ensembl" id="ENSPLAT00000005421.1">
    <property type="protein sequence ID" value="ENSPLAP00000023637.1"/>
    <property type="gene ID" value="ENSPLAG00000009187.1"/>
</dbReference>
<dbReference type="InterPro" id="IPR032675">
    <property type="entry name" value="LRR_dom_sf"/>
</dbReference>
<dbReference type="GO" id="GO:0051694">
    <property type="term" value="P:pointed-end actin filament capping"/>
    <property type="evidence" value="ECO:0007669"/>
    <property type="project" value="InterPro"/>
</dbReference>
<dbReference type="Gene3D" id="3.80.10.10">
    <property type="entry name" value="Ribonuclease Inhibitor"/>
    <property type="match status" value="1"/>
</dbReference>
<keyword evidence="4" id="KW-0175">Coiled coil</keyword>
<accession>A0A3B3VF95</accession>
<evidence type="ECO:0000256" key="7">
    <source>
        <dbReference type="ARBA" id="ARBA00070923"/>
    </source>
</evidence>
<dbReference type="GO" id="GO:0005865">
    <property type="term" value="C:striated muscle thin filament"/>
    <property type="evidence" value="ECO:0007669"/>
    <property type="project" value="TreeGrafter"/>
</dbReference>
<comment type="similarity">
    <text evidence="2">Belongs to the tropomodulin family.</text>
</comment>
<evidence type="ECO:0000256" key="1">
    <source>
        <dbReference type="ARBA" id="ARBA00004245"/>
    </source>
</evidence>
<proteinExistence type="inferred from homology"/>
<dbReference type="GO" id="GO:0031430">
    <property type="term" value="C:M band"/>
    <property type="evidence" value="ECO:0007669"/>
    <property type="project" value="UniProtKB-SubCell"/>
</dbReference>
<feature type="compositionally biased region" description="Polar residues" evidence="8">
    <location>
        <begin position="366"/>
        <end position="378"/>
    </location>
</feature>
<evidence type="ECO:0000256" key="8">
    <source>
        <dbReference type="SAM" id="MobiDB-lite"/>
    </source>
</evidence>